<evidence type="ECO:0000256" key="1">
    <source>
        <dbReference type="SAM" id="Phobius"/>
    </source>
</evidence>
<accession>A0A942E2D0</accession>
<organism evidence="3 4">
    <name type="scientific">Pseudaminobacter soli</name>
    <name type="common">ex Zhang et al. 2022</name>
    <dbReference type="NCBI Taxonomy" id="2831468"/>
    <lineage>
        <taxon>Bacteria</taxon>
        <taxon>Pseudomonadati</taxon>
        <taxon>Pseudomonadota</taxon>
        <taxon>Alphaproteobacteria</taxon>
        <taxon>Hyphomicrobiales</taxon>
        <taxon>Phyllobacteriaceae</taxon>
        <taxon>Pseudaminobacter</taxon>
    </lineage>
</organism>
<dbReference type="Proteomes" id="UP000680348">
    <property type="component" value="Unassembled WGS sequence"/>
</dbReference>
<feature type="transmembrane region" description="Helical" evidence="1">
    <location>
        <begin position="129"/>
        <end position="147"/>
    </location>
</feature>
<sequence>MKVNDVTSGIILLLFSIVLWTSAQGLPNPGDQTYGPAFFPEWIALAMGISAAIMIAASWSQVGSQPFVAFDNWVRDPRRLLQFLLVPTAVIFYVYAVDELGFLLTAALVLLGLLVALSVRLVVAVPTTIGMVILVYGIFDMLLRVPLPRSDLF</sequence>
<proteinExistence type="predicted"/>
<comment type="caution">
    <text evidence="3">The sequence shown here is derived from an EMBL/GenBank/DDBJ whole genome shotgun (WGS) entry which is preliminary data.</text>
</comment>
<keyword evidence="1" id="KW-1133">Transmembrane helix</keyword>
<name>A0A942E2D0_9HYPH</name>
<dbReference type="RefSeq" id="WP_188257744.1">
    <property type="nucleotide sequence ID" value="NZ_JABVCF010000021.1"/>
</dbReference>
<feature type="transmembrane region" description="Helical" evidence="1">
    <location>
        <begin position="41"/>
        <end position="59"/>
    </location>
</feature>
<keyword evidence="1" id="KW-0472">Membrane</keyword>
<dbReference type="Pfam" id="PF07331">
    <property type="entry name" value="TctB"/>
    <property type="match status" value="1"/>
</dbReference>
<keyword evidence="1" id="KW-0812">Transmembrane</keyword>
<feature type="transmembrane region" description="Helical" evidence="1">
    <location>
        <begin position="80"/>
        <end position="96"/>
    </location>
</feature>
<keyword evidence="4" id="KW-1185">Reference proteome</keyword>
<evidence type="ECO:0000313" key="3">
    <source>
        <dbReference type="EMBL" id="MBS3652186.1"/>
    </source>
</evidence>
<reference evidence="3" key="1">
    <citation type="submission" date="2021-04" db="EMBL/GenBank/DDBJ databases">
        <title>Pseudaminobacter soli sp. nov., isolated from paddy soil contaminated by heavy metals.</title>
        <authorList>
            <person name="Zhang K."/>
        </authorList>
    </citation>
    <scope>NUCLEOTIDE SEQUENCE</scope>
    <source>
        <strain evidence="3">19-2017</strain>
    </source>
</reference>
<evidence type="ECO:0000313" key="4">
    <source>
        <dbReference type="Proteomes" id="UP000680348"/>
    </source>
</evidence>
<feature type="transmembrane region" description="Helical" evidence="1">
    <location>
        <begin position="102"/>
        <end position="122"/>
    </location>
</feature>
<feature type="domain" description="DUF1468" evidence="2">
    <location>
        <begin position="8"/>
        <end position="148"/>
    </location>
</feature>
<dbReference type="AlphaFoldDB" id="A0A942E2D0"/>
<dbReference type="EMBL" id="JAGWCR010000021">
    <property type="protein sequence ID" value="MBS3652186.1"/>
    <property type="molecule type" value="Genomic_DNA"/>
</dbReference>
<dbReference type="InterPro" id="IPR009936">
    <property type="entry name" value="DUF1468"/>
</dbReference>
<evidence type="ECO:0000259" key="2">
    <source>
        <dbReference type="Pfam" id="PF07331"/>
    </source>
</evidence>
<protein>
    <submittedName>
        <fullName evidence="3">Tripartite tricarboxylate transporter TctB family protein</fullName>
    </submittedName>
</protein>
<gene>
    <name evidence="3" type="ORF">KEU06_26680</name>
</gene>